<organism evidence="1 2">
    <name type="scientific">Dictyocaulus viviparus</name>
    <name type="common">Bovine lungworm</name>
    <dbReference type="NCBI Taxonomy" id="29172"/>
    <lineage>
        <taxon>Eukaryota</taxon>
        <taxon>Metazoa</taxon>
        <taxon>Ecdysozoa</taxon>
        <taxon>Nematoda</taxon>
        <taxon>Chromadorea</taxon>
        <taxon>Rhabditida</taxon>
        <taxon>Rhabditina</taxon>
        <taxon>Rhabditomorpha</taxon>
        <taxon>Strongyloidea</taxon>
        <taxon>Metastrongylidae</taxon>
        <taxon>Dictyocaulus</taxon>
    </lineage>
</organism>
<dbReference type="EMBL" id="KN716310">
    <property type="protein sequence ID" value="KJH47385.1"/>
    <property type="molecule type" value="Genomic_DNA"/>
</dbReference>
<keyword evidence="2" id="KW-1185">Reference proteome</keyword>
<gene>
    <name evidence="1" type="ORF">DICVIV_06548</name>
</gene>
<proteinExistence type="predicted"/>
<dbReference type="Proteomes" id="UP000053766">
    <property type="component" value="Unassembled WGS sequence"/>
</dbReference>
<accession>A0A0D8XS86</accession>
<evidence type="ECO:0000313" key="1">
    <source>
        <dbReference type="EMBL" id="KJH47385.1"/>
    </source>
</evidence>
<evidence type="ECO:0000313" key="2">
    <source>
        <dbReference type="Proteomes" id="UP000053766"/>
    </source>
</evidence>
<reference evidence="2" key="2">
    <citation type="journal article" date="2016" name="Sci. Rep.">
        <title>Dictyocaulus viviparus genome, variome and transcriptome elucidate lungworm biology and support future intervention.</title>
        <authorList>
            <person name="McNulty S.N."/>
            <person name="Strube C."/>
            <person name="Rosa B.A."/>
            <person name="Martin J.C."/>
            <person name="Tyagi R."/>
            <person name="Choi Y.J."/>
            <person name="Wang Q."/>
            <person name="Hallsworth Pepin K."/>
            <person name="Zhang X."/>
            <person name="Ozersky P."/>
            <person name="Wilson R.K."/>
            <person name="Sternberg P.W."/>
            <person name="Gasser R.B."/>
            <person name="Mitreva M."/>
        </authorList>
    </citation>
    <scope>NUCLEOTIDE SEQUENCE [LARGE SCALE GENOMIC DNA]</scope>
    <source>
        <strain evidence="2">HannoverDv2000</strain>
    </source>
</reference>
<protein>
    <submittedName>
        <fullName evidence="1">Uncharacterized protein</fullName>
    </submittedName>
</protein>
<name>A0A0D8XS86_DICVI</name>
<reference evidence="1 2" key="1">
    <citation type="submission" date="2013-11" db="EMBL/GenBank/DDBJ databases">
        <title>Draft genome of the bovine lungworm Dictyocaulus viviparus.</title>
        <authorList>
            <person name="Mitreva M."/>
        </authorList>
    </citation>
    <scope>NUCLEOTIDE SEQUENCE [LARGE SCALE GENOMIC DNA]</scope>
    <source>
        <strain evidence="1 2">HannoverDv2000</strain>
    </source>
</reference>
<sequence>MLEYILIKHFRNTIKNILDEINVADNDSKELKVCCARVADAYQSAIICDTYHHTSQRPTPHHHWAAIEILPYCIMRTTHMKLLKTA</sequence>
<dbReference type="AlphaFoldDB" id="A0A0D8XS86"/>